<comment type="caution">
    <text evidence="3">The sequence shown here is derived from an EMBL/GenBank/DDBJ whole genome shotgun (WGS) entry which is preliminary data.</text>
</comment>
<dbReference type="OMA" id="FGINWIS"/>
<proteinExistence type="predicted"/>
<dbReference type="Gene3D" id="3.40.50.150">
    <property type="entry name" value="Vaccinia Virus protein VP39"/>
    <property type="match status" value="2"/>
</dbReference>
<keyword evidence="1" id="KW-0479">Metal-binding</keyword>
<dbReference type="GO" id="GO:0046872">
    <property type="term" value="F:metal ion binding"/>
    <property type="evidence" value="ECO:0007669"/>
    <property type="project" value="UniProtKB-KW"/>
</dbReference>
<dbReference type="OrthoDB" id="1523883at2759"/>
<dbReference type="EMBL" id="CM035422">
    <property type="protein sequence ID" value="KAH7372542.1"/>
    <property type="molecule type" value="Genomic_DNA"/>
</dbReference>
<dbReference type="Proteomes" id="UP000825935">
    <property type="component" value="Chromosome 17"/>
</dbReference>
<reference evidence="3" key="1">
    <citation type="submission" date="2021-08" db="EMBL/GenBank/DDBJ databases">
        <title>WGS assembly of Ceratopteris richardii.</title>
        <authorList>
            <person name="Marchant D.B."/>
            <person name="Chen G."/>
            <person name="Jenkins J."/>
            <person name="Shu S."/>
            <person name="Leebens-Mack J."/>
            <person name="Grimwood J."/>
            <person name="Schmutz J."/>
            <person name="Soltis P."/>
            <person name="Soltis D."/>
            <person name="Chen Z.-H."/>
        </authorList>
    </citation>
    <scope>NUCLEOTIDE SEQUENCE</scope>
    <source>
        <strain evidence="3">Whitten #5841</strain>
        <tissue evidence="3">Leaf</tissue>
    </source>
</reference>
<organism evidence="3 4">
    <name type="scientific">Ceratopteris richardii</name>
    <name type="common">Triangle waterfern</name>
    <dbReference type="NCBI Taxonomy" id="49495"/>
    <lineage>
        <taxon>Eukaryota</taxon>
        <taxon>Viridiplantae</taxon>
        <taxon>Streptophyta</taxon>
        <taxon>Embryophyta</taxon>
        <taxon>Tracheophyta</taxon>
        <taxon>Polypodiopsida</taxon>
        <taxon>Polypodiidae</taxon>
        <taxon>Polypodiales</taxon>
        <taxon>Pteridineae</taxon>
        <taxon>Pteridaceae</taxon>
        <taxon>Parkerioideae</taxon>
        <taxon>Ceratopteris</taxon>
    </lineage>
</organism>
<dbReference type="GO" id="GO:0008168">
    <property type="term" value="F:methyltransferase activity"/>
    <property type="evidence" value="ECO:0007669"/>
    <property type="project" value="InterPro"/>
</dbReference>
<gene>
    <name evidence="3" type="ORF">KP509_17G008800</name>
</gene>
<evidence type="ECO:0000256" key="1">
    <source>
        <dbReference type="ARBA" id="ARBA00022723"/>
    </source>
</evidence>
<name>A0A8T2SS25_CERRI</name>
<dbReference type="Pfam" id="PF03492">
    <property type="entry name" value="Methyltransf_7"/>
    <property type="match status" value="1"/>
</dbReference>
<keyword evidence="4" id="KW-1185">Reference proteome</keyword>
<dbReference type="SUPFAM" id="SSF53335">
    <property type="entry name" value="S-adenosyl-L-methionine-dependent methyltransferases"/>
    <property type="match status" value="1"/>
</dbReference>
<evidence type="ECO:0000313" key="4">
    <source>
        <dbReference type="Proteomes" id="UP000825935"/>
    </source>
</evidence>
<dbReference type="AlphaFoldDB" id="A0A8T2SS25"/>
<keyword evidence="2" id="KW-0460">Magnesium</keyword>
<dbReference type="InterPro" id="IPR042086">
    <property type="entry name" value="MeTrfase_capping"/>
</dbReference>
<dbReference type="PANTHER" id="PTHR31009">
    <property type="entry name" value="S-ADENOSYL-L-METHIONINE:CARBOXYL METHYLTRANSFERASE FAMILY PROTEIN"/>
    <property type="match status" value="1"/>
</dbReference>
<sequence>MVSTTDVRTNRLPGFQESQSSYNYYENSKSQNYIFRKYCKPHFLEALDCVAYNFVWRNDTSFSSDCNEATRKSLLQLRVGDFGCSYGYNTLEHAQLTFSSIMKAVVCRSIEDKVELQYIFSDLPGNDFNALFRSLSRMGPQLHQIHQNEEHSIKSMERMSFFAAGVPGSFYTRLLPEKTLHLSISIFGINWISQEDAKSFLQCRAEELVKGGIVFIVAVCRRDEKIGESAGLFGNENNEENFNSCWQDMVDEGLVDEVERDLFNVPLFAFHPRELESAAKCLKNSLELLKMDVIEDCEKMPLETCKQLISDAEAFSRWQTGNIVSMLMPLVVAHLGETRAQDLFRRFQRKAADRARTLQRGGINAIHLDIVVATFQKV</sequence>
<dbReference type="InterPro" id="IPR005299">
    <property type="entry name" value="MeTrfase_7"/>
</dbReference>
<evidence type="ECO:0000256" key="2">
    <source>
        <dbReference type="ARBA" id="ARBA00022842"/>
    </source>
</evidence>
<accession>A0A8T2SS25</accession>
<dbReference type="Gene3D" id="1.10.1200.270">
    <property type="entry name" value="Methyltransferase, alpha-helical capping domain"/>
    <property type="match status" value="1"/>
</dbReference>
<evidence type="ECO:0000313" key="3">
    <source>
        <dbReference type="EMBL" id="KAH7372542.1"/>
    </source>
</evidence>
<dbReference type="InterPro" id="IPR029063">
    <property type="entry name" value="SAM-dependent_MTases_sf"/>
</dbReference>
<protein>
    <submittedName>
        <fullName evidence="3">Uncharacterized protein</fullName>
    </submittedName>
</protein>